<organism evidence="7 8">
    <name type="scientific">Kocuria gwangalliensis</name>
    <dbReference type="NCBI Taxonomy" id="501592"/>
    <lineage>
        <taxon>Bacteria</taxon>
        <taxon>Bacillati</taxon>
        <taxon>Actinomycetota</taxon>
        <taxon>Actinomycetes</taxon>
        <taxon>Micrococcales</taxon>
        <taxon>Micrococcaceae</taxon>
        <taxon>Kocuria</taxon>
    </lineage>
</organism>
<dbReference type="Gene3D" id="3.40.50.10440">
    <property type="entry name" value="Dihydroxyacetone kinase, domain 1"/>
    <property type="match status" value="1"/>
</dbReference>
<evidence type="ECO:0000256" key="3">
    <source>
        <dbReference type="ARBA" id="ARBA00022777"/>
    </source>
</evidence>
<feature type="domain" description="DhaK" evidence="6">
    <location>
        <begin position="7"/>
        <end position="326"/>
    </location>
</feature>
<evidence type="ECO:0000256" key="2">
    <source>
        <dbReference type="ARBA" id="ARBA00022741"/>
    </source>
</evidence>
<dbReference type="Gene3D" id="3.30.1180.20">
    <property type="entry name" value="Dihydroxyacetone kinase, domain 2"/>
    <property type="match status" value="1"/>
</dbReference>
<accession>A0ABP8WMC4</accession>
<evidence type="ECO:0000313" key="8">
    <source>
        <dbReference type="Proteomes" id="UP001501446"/>
    </source>
</evidence>
<dbReference type="Gene3D" id="1.25.40.340">
    <property type="match status" value="1"/>
</dbReference>
<comment type="caution">
    <text evidence="7">The sequence shown here is derived from an EMBL/GenBank/DDBJ whole genome shotgun (WGS) entry which is preliminary data.</text>
</comment>
<keyword evidence="4" id="KW-0067">ATP-binding</keyword>
<dbReference type="SUPFAM" id="SSF82549">
    <property type="entry name" value="DAK1/DegV-like"/>
    <property type="match status" value="1"/>
</dbReference>
<sequence>MKNLLNSPEAAVDDLITGLVSRNASLARVANWSVVVRSGASSSTVKVISGGGSGHEPAHAGYVGDGMLDAAVCGPVFTSPSVDAILAALRAVAPGDEDIIMVVKNYTGDRLNFGLAARQARAEGHRVRTVLVADDVALGEDVGAGRRGLAGTVLVHKVIGAKVRDGATMDQAADAAEELLSGLGTMGVSLGPCNVPGASESSFDLGDADVEWGLGIHGEPGVEQTPGRSARDTAQRLVNTIVADRGLRDEDVLVMVNGLGGLSSLELEVLSGEVLSEVRARGLRPVMGWTGNFLTSLDMPGVSLTVARVSPDMRELLEAPTAAPAWGVPSVIPREPALVHVETPDFFASEAQTGEAGGFPREIHEAVLRAAEVLIDREEELTRADRAVGDGDLGVNLSRGAKAVIDSSEKFETLNGPAAHFTALSALLRNHVGGTSGPLYAVLALGLARGYSDVSAREPGAQLAALKRGFRIAVDDMCHLGGAEEGDSTMMDALIPAARVLNDEKHENSGAAELFRDAMSAAEKGTASTAEYAASKGRSSYVGERSIGTPDPGATAVLLWARAAFGPIVGE</sequence>
<dbReference type="PROSITE" id="PS51481">
    <property type="entry name" value="DHAK"/>
    <property type="match status" value="1"/>
</dbReference>
<dbReference type="RefSeq" id="WP_345310441.1">
    <property type="nucleotide sequence ID" value="NZ_BAABLN010000003.1"/>
</dbReference>
<dbReference type="PANTHER" id="PTHR28629">
    <property type="entry name" value="TRIOKINASE/FMN CYCLASE"/>
    <property type="match status" value="1"/>
</dbReference>
<dbReference type="InterPro" id="IPR004006">
    <property type="entry name" value="DhaK_dom"/>
</dbReference>
<dbReference type="GO" id="GO:0016301">
    <property type="term" value="F:kinase activity"/>
    <property type="evidence" value="ECO:0007669"/>
    <property type="project" value="UniProtKB-KW"/>
</dbReference>
<evidence type="ECO:0000259" key="5">
    <source>
        <dbReference type="PROSITE" id="PS51480"/>
    </source>
</evidence>
<proteinExistence type="predicted"/>
<evidence type="ECO:0000259" key="6">
    <source>
        <dbReference type="PROSITE" id="PS51481"/>
    </source>
</evidence>
<dbReference type="PROSITE" id="PS51480">
    <property type="entry name" value="DHAL"/>
    <property type="match status" value="1"/>
</dbReference>
<dbReference type="InterPro" id="IPR036117">
    <property type="entry name" value="DhaL_dom_sf"/>
</dbReference>
<dbReference type="InterPro" id="IPR004007">
    <property type="entry name" value="DhaL_dom"/>
</dbReference>
<dbReference type="Pfam" id="PF02733">
    <property type="entry name" value="Dak1"/>
    <property type="match status" value="1"/>
</dbReference>
<evidence type="ECO:0000313" key="7">
    <source>
        <dbReference type="EMBL" id="GAA4690879.1"/>
    </source>
</evidence>
<evidence type="ECO:0000256" key="1">
    <source>
        <dbReference type="ARBA" id="ARBA00022679"/>
    </source>
</evidence>
<dbReference type="EMBL" id="BAABLN010000003">
    <property type="protein sequence ID" value="GAA4690879.1"/>
    <property type="molecule type" value="Genomic_DNA"/>
</dbReference>
<keyword evidence="2" id="KW-0547">Nucleotide-binding</keyword>
<keyword evidence="1" id="KW-0808">Transferase</keyword>
<dbReference type="Pfam" id="PF02734">
    <property type="entry name" value="Dak2"/>
    <property type="match status" value="1"/>
</dbReference>
<dbReference type="PANTHER" id="PTHR28629:SF4">
    <property type="entry name" value="TRIOKINASE_FMN CYCLASE"/>
    <property type="match status" value="1"/>
</dbReference>
<gene>
    <name evidence="7" type="ORF">GCM10025781_04760</name>
</gene>
<name>A0ABP8WMC4_9MICC</name>
<dbReference type="Proteomes" id="UP001501446">
    <property type="component" value="Unassembled WGS sequence"/>
</dbReference>
<dbReference type="InterPro" id="IPR050861">
    <property type="entry name" value="Dihydroxyacetone_Kinase"/>
</dbReference>
<evidence type="ECO:0000256" key="4">
    <source>
        <dbReference type="ARBA" id="ARBA00022840"/>
    </source>
</evidence>
<reference evidence="8" key="1">
    <citation type="journal article" date="2019" name="Int. J. Syst. Evol. Microbiol.">
        <title>The Global Catalogue of Microorganisms (GCM) 10K type strain sequencing project: providing services to taxonomists for standard genome sequencing and annotation.</title>
        <authorList>
            <consortium name="The Broad Institute Genomics Platform"/>
            <consortium name="The Broad Institute Genome Sequencing Center for Infectious Disease"/>
            <person name="Wu L."/>
            <person name="Ma J."/>
        </authorList>
    </citation>
    <scope>NUCLEOTIDE SEQUENCE [LARGE SCALE GENOMIC DNA]</scope>
    <source>
        <strain evidence="8">JCM 18958</strain>
    </source>
</reference>
<protein>
    <submittedName>
        <fullName evidence="7">Dihydroxyacetone kinase family protein</fullName>
    </submittedName>
</protein>
<feature type="domain" description="DhaL" evidence="5">
    <location>
        <begin position="361"/>
        <end position="566"/>
    </location>
</feature>
<dbReference type="NCBIfam" id="NF011049">
    <property type="entry name" value="PRK14479.1"/>
    <property type="match status" value="1"/>
</dbReference>
<dbReference type="SUPFAM" id="SSF101473">
    <property type="entry name" value="DhaL-like"/>
    <property type="match status" value="1"/>
</dbReference>
<keyword evidence="3 7" id="KW-0418">Kinase</keyword>
<keyword evidence="8" id="KW-1185">Reference proteome</keyword>
<dbReference type="SMART" id="SM01120">
    <property type="entry name" value="Dak2"/>
    <property type="match status" value="1"/>
</dbReference>